<keyword evidence="3" id="KW-0812">Transmembrane</keyword>
<feature type="transmembrane region" description="Helical" evidence="3">
    <location>
        <begin position="243"/>
        <end position="261"/>
    </location>
</feature>
<dbReference type="HOGENOM" id="CLU_060703_1_1_6"/>
<feature type="transmembrane region" description="Helical" evidence="3">
    <location>
        <begin position="118"/>
        <end position="140"/>
    </location>
</feature>
<evidence type="ECO:0000313" key="5">
    <source>
        <dbReference type="Proteomes" id="UP000031623"/>
    </source>
</evidence>
<dbReference type="AlphaFoldDB" id="A0A090ADY9"/>
<organism evidence="4 5">
    <name type="scientific">Thioploca ingrica</name>
    <dbReference type="NCBI Taxonomy" id="40754"/>
    <lineage>
        <taxon>Bacteria</taxon>
        <taxon>Pseudomonadati</taxon>
        <taxon>Pseudomonadota</taxon>
        <taxon>Gammaproteobacteria</taxon>
        <taxon>Thiotrichales</taxon>
        <taxon>Thiotrichaceae</taxon>
        <taxon>Thioploca</taxon>
    </lineage>
</organism>
<feature type="transmembrane region" description="Helical" evidence="3">
    <location>
        <begin position="80"/>
        <end position="97"/>
    </location>
</feature>
<feature type="transmembrane region" description="Helical" evidence="3">
    <location>
        <begin position="48"/>
        <end position="68"/>
    </location>
</feature>
<dbReference type="Proteomes" id="UP000031623">
    <property type="component" value="Chromosome"/>
</dbReference>
<evidence type="ECO:0000256" key="2">
    <source>
        <dbReference type="ARBA" id="ARBA00022448"/>
    </source>
</evidence>
<dbReference type="KEGG" id="tig:THII_1866"/>
<feature type="transmembrane region" description="Helical" evidence="3">
    <location>
        <begin position="188"/>
        <end position="205"/>
    </location>
</feature>
<keyword evidence="3" id="KW-0472">Membrane</keyword>
<comment type="similarity">
    <text evidence="1">Belongs to the ABC-2 integral membrane protein family.</text>
</comment>
<gene>
    <name evidence="4" type="ORF">THII_1866</name>
</gene>
<dbReference type="STRING" id="40754.THII_1866"/>
<feature type="transmembrane region" description="Helical" evidence="3">
    <location>
        <begin position="152"/>
        <end position="176"/>
    </location>
</feature>
<evidence type="ECO:0000313" key="4">
    <source>
        <dbReference type="EMBL" id="BAP56163.1"/>
    </source>
</evidence>
<reference evidence="4 5" key="1">
    <citation type="journal article" date="2014" name="ISME J.">
        <title>Ecophysiology of Thioploca ingrica as revealed by the complete genome sequence supplemented with proteomic evidence.</title>
        <authorList>
            <person name="Kojima H."/>
            <person name="Ogura Y."/>
            <person name="Yamamoto N."/>
            <person name="Togashi T."/>
            <person name="Mori H."/>
            <person name="Watanabe T."/>
            <person name="Nemoto F."/>
            <person name="Kurokawa K."/>
            <person name="Hayashi T."/>
            <person name="Fukui M."/>
        </authorList>
    </citation>
    <scope>NUCLEOTIDE SEQUENCE [LARGE SCALE GENOMIC DNA]</scope>
</reference>
<keyword evidence="2" id="KW-0813">Transport</keyword>
<dbReference type="GO" id="GO:0015920">
    <property type="term" value="P:lipopolysaccharide transport"/>
    <property type="evidence" value="ECO:0007669"/>
    <property type="project" value="TreeGrafter"/>
</dbReference>
<dbReference type="PANTHER" id="PTHR30413">
    <property type="entry name" value="INNER MEMBRANE TRANSPORT PERMEASE"/>
    <property type="match status" value="1"/>
</dbReference>
<dbReference type="OrthoDB" id="9794365at2"/>
<dbReference type="PANTHER" id="PTHR30413:SF10">
    <property type="entry name" value="CAPSULE POLYSACCHARIDE EXPORT INNER-MEMBRANE PROTEIN CTRC"/>
    <property type="match status" value="1"/>
</dbReference>
<keyword evidence="5" id="KW-1185">Reference proteome</keyword>
<accession>A0A090ADY9</accession>
<protein>
    <submittedName>
        <fullName evidence="4">ABC-transporter protein</fullName>
    </submittedName>
</protein>
<proteinExistence type="inferred from homology"/>
<keyword evidence="3" id="KW-1133">Transmembrane helix</keyword>
<evidence type="ECO:0000256" key="1">
    <source>
        <dbReference type="ARBA" id="ARBA00007783"/>
    </source>
</evidence>
<name>A0A090ADY9_9GAMM</name>
<evidence type="ECO:0000256" key="3">
    <source>
        <dbReference type="SAM" id="Phobius"/>
    </source>
</evidence>
<sequence length="272" mass="30869">MPIFNFIKRYGRATYAGLWGPIQTAYTHRYLLFLLVKRDMISRTAGTLLGDAWLLFQPALQLLGFWFLLDVVLKVKFPSGVPFIDYFLLGVLPWAFIAETLSRSLTVLSEFGGLYQRAIFPIVVLPLFPLLLSSMLYALVMAVTAGLLQGVGAMPIGVIIILLLAIWLIPLCYLLAIMGLFLKDISQFFPFLITITLYLTPILYMPDLMPEPMHWVLTINPIADLMALIHASIQNLSWNWANIVRPLGIWLLLLGPAWVLFHRAEPHIREML</sequence>
<dbReference type="EMBL" id="AP014633">
    <property type="protein sequence ID" value="BAP56163.1"/>
    <property type="molecule type" value="Genomic_DNA"/>
</dbReference>